<dbReference type="InterPro" id="IPR004446">
    <property type="entry name" value="Heptose_bisP_phosphatase"/>
</dbReference>
<feature type="binding site" evidence="13">
    <location>
        <position position="107"/>
    </location>
    <ligand>
        <name>Zn(2+)</name>
        <dbReference type="ChEBI" id="CHEBI:29105"/>
    </ligand>
</feature>
<feature type="binding site" evidence="11">
    <location>
        <begin position="110"/>
        <end position="111"/>
    </location>
    <ligand>
        <name>substrate</name>
    </ligand>
</feature>
<feature type="active site" description="Nucleophile" evidence="10">
    <location>
        <position position="11"/>
    </location>
</feature>
<evidence type="ECO:0000256" key="13">
    <source>
        <dbReference type="PIRSR" id="PIRSR004682-4"/>
    </source>
</evidence>
<comment type="caution">
    <text evidence="14">The sequence shown here is derived from an EMBL/GenBank/DDBJ whole genome shotgun (WGS) entry which is preliminary data.</text>
</comment>
<dbReference type="FunFam" id="3.40.50.1000:FF:000037">
    <property type="entry name" value="D,D-heptose 1,7-bisphosphate phosphatase"/>
    <property type="match status" value="1"/>
</dbReference>
<comment type="cofactor">
    <cofactor evidence="13">
        <name>Mg(2+)</name>
        <dbReference type="ChEBI" id="CHEBI:18420"/>
    </cofactor>
</comment>
<dbReference type="InterPro" id="IPR023214">
    <property type="entry name" value="HAD_sf"/>
</dbReference>
<evidence type="ECO:0000256" key="9">
    <source>
        <dbReference type="PIRNR" id="PIRNR004682"/>
    </source>
</evidence>
<keyword evidence="6 9" id="KW-0119">Carbohydrate metabolism</keyword>
<evidence type="ECO:0000256" key="5">
    <source>
        <dbReference type="ARBA" id="ARBA00022833"/>
    </source>
</evidence>
<reference evidence="14 15" key="1">
    <citation type="submission" date="2019-03" db="EMBL/GenBank/DDBJ databases">
        <title>Genomic analyses of the natural microbiome of Caenorhabditis elegans.</title>
        <authorList>
            <person name="Samuel B."/>
        </authorList>
    </citation>
    <scope>NUCLEOTIDE SEQUENCE [LARGE SCALE GENOMIC DNA]</scope>
    <source>
        <strain evidence="14 15">JUb102</strain>
    </source>
</reference>
<dbReference type="InterPro" id="IPR006549">
    <property type="entry name" value="HAD-SF_hydro_IIIA"/>
</dbReference>
<dbReference type="NCBIfam" id="NF006506">
    <property type="entry name" value="PRK08942.1"/>
    <property type="match status" value="1"/>
</dbReference>
<feature type="binding site" evidence="11">
    <location>
        <begin position="53"/>
        <end position="56"/>
    </location>
    <ligand>
        <name>substrate</name>
    </ligand>
</feature>
<evidence type="ECO:0000256" key="6">
    <source>
        <dbReference type="ARBA" id="ARBA00023277"/>
    </source>
</evidence>
<evidence type="ECO:0000256" key="10">
    <source>
        <dbReference type="PIRSR" id="PIRSR004682-1"/>
    </source>
</evidence>
<organism evidence="14 15">
    <name type="scientific">Providencia alcalifaciens</name>
    <dbReference type="NCBI Taxonomy" id="126385"/>
    <lineage>
        <taxon>Bacteria</taxon>
        <taxon>Pseudomonadati</taxon>
        <taxon>Pseudomonadota</taxon>
        <taxon>Gammaproteobacteria</taxon>
        <taxon>Enterobacterales</taxon>
        <taxon>Morganellaceae</taxon>
        <taxon>Providencia</taxon>
    </lineage>
</organism>
<sequence>MSKGIPAIFLDRDGTINIDHGYVHQIDDFEFIEGAIEAMIELKKMGYALVVVTNQSGIGRGIYTEDQFMTLTEWMDWSLADRGVDLDGIYFCPHHPDATVEEYKQECNCRKPKPGMLLDAQQFLNIDMASSIMVGDKLADMQAGKAALVGTNVLVKSGEPVTDDAIASADLVINSLADLPKALKSITK</sequence>
<dbReference type="NCBIfam" id="TIGR01656">
    <property type="entry name" value="Histidinol-ppas"/>
    <property type="match status" value="1"/>
</dbReference>
<dbReference type="CDD" id="cd07503">
    <property type="entry name" value="HAD_HisB-N"/>
    <property type="match status" value="1"/>
</dbReference>
<evidence type="ECO:0000256" key="11">
    <source>
        <dbReference type="PIRSR" id="PIRSR004682-2"/>
    </source>
</evidence>
<keyword evidence="4 9" id="KW-0378">Hydrolase</keyword>
<dbReference type="InterPro" id="IPR036412">
    <property type="entry name" value="HAD-like_sf"/>
</dbReference>
<dbReference type="EMBL" id="SMAS01000006">
    <property type="protein sequence ID" value="TCT32686.1"/>
    <property type="molecule type" value="Genomic_DNA"/>
</dbReference>
<accession>A0A4R3NID2</accession>
<feature type="binding site" evidence="13">
    <location>
        <position position="11"/>
    </location>
    <ligand>
        <name>Mg(2+)</name>
        <dbReference type="ChEBI" id="CHEBI:18420"/>
    </ligand>
</feature>
<dbReference type="NCBIfam" id="TIGR01662">
    <property type="entry name" value="HAD-SF-IIIA"/>
    <property type="match status" value="1"/>
</dbReference>
<comment type="subcellular location">
    <subcellularLocation>
        <location evidence="1 9">Cytoplasm</location>
    </subcellularLocation>
</comment>
<feature type="binding site" evidence="13">
    <location>
        <position position="137"/>
    </location>
    <ligand>
        <name>Mg(2+)</name>
        <dbReference type="ChEBI" id="CHEBI:18420"/>
    </ligand>
</feature>
<keyword evidence="5 13" id="KW-0862">Zinc</keyword>
<dbReference type="EC" id="3.1.3.-" evidence="9"/>
<dbReference type="OrthoDB" id="9781367at2"/>
<feature type="site" description="Contributes to substrate recognition" evidence="12">
    <location>
        <position position="110"/>
    </location>
</feature>
<proteinExistence type="inferred from homology"/>
<evidence type="ECO:0000256" key="3">
    <source>
        <dbReference type="ARBA" id="ARBA00022723"/>
    </source>
</evidence>
<feature type="binding site" evidence="11">
    <location>
        <begin position="19"/>
        <end position="22"/>
    </location>
    <ligand>
        <name>substrate</name>
    </ligand>
</feature>
<feature type="binding site" evidence="11">
    <location>
        <position position="137"/>
    </location>
    <ligand>
        <name>substrate</name>
    </ligand>
</feature>
<dbReference type="AlphaFoldDB" id="A0A4R3NID2"/>
<feature type="binding site" evidence="11">
    <location>
        <begin position="11"/>
        <end position="13"/>
    </location>
    <ligand>
        <name>substrate</name>
    </ligand>
</feature>
<dbReference type="GO" id="GO:0005975">
    <property type="term" value="P:carbohydrate metabolic process"/>
    <property type="evidence" value="ECO:0007669"/>
    <property type="project" value="InterPro"/>
</dbReference>
<dbReference type="Pfam" id="PF13242">
    <property type="entry name" value="Hydrolase_like"/>
    <property type="match status" value="1"/>
</dbReference>
<dbReference type="NCBIfam" id="TIGR00213">
    <property type="entry name" value="GmhB_yaeD"/>
    <property type="match status" value="1"/>
</dbReference>
<comment type="similarity">
    <text evidence="8 9">Belongs to the gmhB family.</text>
</comment>
<feature type="binding site" evidence="13">
    <location>
        <position position="136"/>
    </location>
    <ligand>
        <name>Mg(2+)</name>
        <dbReference type="ChEBI" id="CHEBI:18420"/>
    </ligand>
</feature>
<keyword evidence="2 9" id="KW-0963">Cytoplasm</keyword>
<dbReference type="GO" id="GO:0005737">
    <property type="term" value="C:cytoplasm"/>
    <property type="evidence" value="ECO:0007669"/>
    <property type="project" value="UniProtKB-SubCell"/>
</dbReference>
<feature type="binding site" evidence="13">
    <location>
        <position position="94"/>
    </location>
    <ligand>
        <name>Zn(2+)</name>
        <dbReference type="ChEBI" id="CHEBI:29105"/>
    </ligand>
</feature>
<comment type="cofactor">
    <cofactor evidence="13">
        <name>Zn(2+)</name>
        <dbReference type="ChEBI" id="CHEBI:29105"/>
    </cofactor>
</comment>
<dbReference type="Proteomes" id="UP000295055">
    <property type="component" value="Unassembled WGS sequence"/>
</dbReference>
<dbReference type="SUPFAM" id="SSF56784">
    <property type="entry name" value="HAD-like"/>
    <property type="match status" value="1"/>
</dbReference>
<dbReference type="RefSeq" id="WP_132496491.1">
    <property type="nucleotide sequence ID" value="NZ_JAWQER010000008.1"/>
</dbReference>
<dbReference type="InterPro" id="IPR006543">
    <property type="entry name" value="Histidinol-phos"/>
</dbReference>
<evidence type="ECO:0000313" key="15">
    <source>
        <dbReference type="Proteomes" id="UP000295055"/>
    </source>
</evidence>
<keyword evidence="13" id="KW-0460">Magnesium</keyword>
<protein>
    <recommendedName>
        <fullName evidence="7 9">D,D-heptose 1,7-bisphosphate phosphatase</fullName>
        <ecNumber evidence="9">3.1.3.-</ecNumber>
    </recommendedName>
</protein>
<feature type="binding site" evidence="13">
    <location>
        <position position="13"/>
    </location>
    <ligand>
        <name>Mg(2+)</name>
        <dbReference type="ChEBI" id="CHEBI:18420"/>
    </ligand>
</feature>
<keyword evidence="3 13" id="KW-0479">Metal-binding</keyword>
<gene>
    <name evidence="14" type="ORF">EC835_1061</name>
</gene>
<dbReference type="GO" id="GO:0046872">
    <property type="term" value="F:metal ion binding"/>
    <property type="evidence" value="ECO:0007669"/>
    <property type="project" value="UniProtKB-KW"/>
</dbReference>
<evidence type="ECO:0000256" key="1">
    <source>
        <dbReference type="ARBA" id="ARBA00004496"/>
    </source>
</evidence>
<evidence type="ECO:0000256" key="12">
    <source>
        <dbReference type="PIRSR" id="PIRSR004682-3"/>
    </source>
</evidence>
<dbReference type="Gene3D" id="3.40.50.1000">
    <property type="entry name" value="HAD superfamily/HAD-like"/>
    <property type="match status" value="1"/>
</dbReference>
<dbReference type="PANTHER" id="PTHR42891">
    <property type="entry name" value="D-GLYCERO-BETA-D-MANNO-HEPTOSE-1,7-BISPHOSPHATE 7-PHOSPHATASE"/>
    <property type="match status" value="1"/>
</dbReference>
<dbReference type="PIRSF" id="PIRSF004682">
    <property type="entry name" value="GmhB"/>
    <property type="match status" value="1"/>
</dbReference>
<feature type="binding site" evidence="13">
    <location>
        <position position="109"/>
    </location>
    <ligand>
        <name>Zn(2+)</name>
        <dbReference type="ChEBI" id="CHEBI:29105"/>
    </ligand>
</feature>
<dbReference type="GO" id="GO:0016791">
    <property type="term" value="F:phosphatase activity"/>
    <property type="evidence" value="ECO:0007669"/>
    <property type="project" value="InterPro"/>
</dbReference>
<dbReference type="PANTHER" id="PTHR42891:SF1">
    <property type="entry name" value="D-GLYCERO-BETA-D-MANNO-HEPTOSE-1,7-BISPHOSPHATE 7-PHOSPHATASE"/>
    <property type="match status" value="1"/>
</dbReference>
<evidence type="ECO:0000256" key="2">
    <source>
        <dbReference type="ARBA" id="ARBA00022490"/>
    </source>
</evidence>
<evidence type="ECO:0000313" key="14">
    <source>
        <dbReference type="EMBL" id="TCT32686.1"/>
    </source>
</evidence>
<evidence type="ECO:0000256" key="4">
    <source>
        <dbReference type="ARBA" id="ARBA00022801"/>
    </source>
</evidence>
<feature type="active site" description="Proton donor" evidence="10">
    <location>
        <position position="13"/>
    </location>
</feature>
<feature type="binding site" evidence="13">
    <location>
        <position position="92"/>
    </location>
    <ligand>
        <name>Zn(2+)</name>
        <dbReference type="ChEBI" id="CHEBI:29105"/>
    </ligand>
</feature>
<evidence type="ECO:0000256" key="8">
    <source>
        <dbReference type="ARBA" id="ARBA00061616"/>
    </source>
</evidence>
<feature type="site" description="Stabilizes the phosphoryl group" evidence="12">
    <location>
        <position position="111"/>
    </location>
</feature>
<name>A0A4R3NID2_9GAMM</name>
<evidence type="ECO:0000256" key="7">
    <source>
        <dbReference type="ARBA" id="ARBA00031828"/>
    </source>
</evidence>
<feature type="site" description="Stabilizes the phosphoryl group" evidence="12">
    <location>
        <position position="53"/>
    </location>
</feature>